<dbReference type="InterPro" id="IPR011990">
    <property type="entry name" value="TPR-like_helical_dom_sf"/>
</dbReference>
<name>A0A0M4L515_9GAMM</name>
<protein>
    <recommendedName>
        <fullName evidence="4">Beta-lactamase</fullName>
    </recommendedName>
</protein>
<accession>A0A0M4L515</accession>
<gene>
    <name evidence="2" type="ORF">W908_03230</name>
</gene>
<reference evidence="2 3" key="1">
    <citation type="journal article" date="2015" name="Genome Announc.">
        <title>Genome Sequence of 'Candidatus Thioglobus singularis' Strain PS1, a Mixotroph from the SUP05 Clade of Marine Gammaproteobacteria.</title>
        <authorList>
            <person name="Marshall K.T."/>
            <person name="Morris R.M."/>
        </authorList>
    </citation>
    <scope>NUCLEOTIDE SEQUENCE [LARGE SCALE GENOMIC DNA]</scope>
    <source>
        <strain evidence="2 3">PS1</strain>
    </source>
</reference>
<dbReference type="EMBL" id="CP006911">
    <property type="protein sequence ID" value="ALE01688.1"/>
    <property type="molecule type" value="Genomic_DNA"/>
</dbReference>
<dbReference type="PANTHER" id="PTHR11102">
    <property type="entry name" value="SEL-1-LIKE PROTEIN"/>
    <property type="match status" value="1"/>
</dbReference>
<dbReference type="SUPFAM" id="SSF81901">
    <property type="entry name" value="HCP-like"/>
    <property type="match status" value="1"/>
</dbReference>
<organism evidence="2 3">
    <name type="scientific">Candidatus Pseudothioglobus singularis PS1</name>
    <dbReference type="NCBI Taxonomy" id="1125411"/>
    <lineage>
        <taxon>Bacteria</taxon>
        <taxon>Pseudomonadati</taxon>
        <taxon>Pseudomonadota</taxon>
        <taxon>Gammaproteobacteria</taxon>
        <taxon>Candidatus Pseudothioglobaceae</taxon>
        <taxon>Candidatus Pseudothioglobus</taxon>
    </lineage>
</organism>
<dbReference type="PANTHER" id="PTHR11102:SF160">
    <property type="entry name" value="ERAD-ASSOCIATED E3 UBIQUITIN-PROTEIN LIGASE COMPONENT HRD3"/>
    <property type="match status" value="1"/>
</dbReference>
<evidence type="ECO:0000256" key="1">
    <source>
        <dbReference type="SAM" id="SignalP"/>
    </source>
</evidence>
<dbReference type="Gene3D" id="1.25.40.10">
    <property type="entry name" value="Tetratricopeptide repeat domain"/>
    <property type="match status" value="1"/>
</dbReference>
<dbReference type="OrthoDB" id="80091at2"/>
<sequence length="141" mass="16106">MKLNKISTLFLSAFLPLIMMGSAHADFNDGWDAYRNGDFKTASKEWKPLAEKGDAKAQSNLGILYFNGKGVLKDYSQAVKWLKLAAEQNEPEAQYILGKIYAEGDGVIKSFKNAKYWTKLAYENNFNGAKVIWDEYELWKY</sequence>
<dbReference type="Pfam" id="PF08238">
    <property type="entry name" value="Sel1"/>
    <property type="match status" value="2"/>
</dbReference>
<dbReference type="InterPro" id="IPR006597">
    <property type="entry name" value="Sel1-like"/>
</dbReference>
<dbReference type="STRING" id="1125411.W908_03230"/>
<evidence type="ECO:0008006" key="4">
    <source>
        <dbReference type="Google" id="ProtNLM"/>
    </source>
</evidence>
<dbReference type="Proteomes" id="UP000068905">
    <property type="component" value="Chromosome"/>
</dbReference>
<evidence type="ECO:0000313" key="3">
    <source>
        <dbReference type="Proteomes" id="UP000068905"/>
    </source>
</evidence>
<feature type="chain" id="PRO_5005797347" description="Beta-lactamase" evidence="1">
    <location>
        <begin position="26"/>
        <end position="141"/>
    </location>
</feature>
<dbReference type="InterPro" id="IPR050767">
    <property type="entry name" value="Sel1_AlgK"/>
</dbReference>
<dbReference type="RefSeq" id="WP_053819899.1">
    <property type="nucleotide sequence ID" value="NZ_CP006911.1"/>
</dbReference>
<dbReference type="AlphaFoldDB" id="A0A0M4L515"/>
<dbReference type="SMART" id="SM00671">
    <property type="entry name" value="SEL1"/>
    <property type="match status" value="2"/>
</dbReference>
<keyword evidence="1" id="KW-0732">Signal</keyword>
<proteinExistence type="predicted"/>
<keyword evidence="3" id="KW-1185">Reference proteome</keyword>
<dbReference type="KEGG" id="tsn:W908_03230"/>
<feature type="signal peptide" evidence="1">
    <location>
        <begin position="1"/>
        <end position="25"/>
    </location>
</feature>
<evidence type="ECO:0000313" key="2">
    <source>
        <dbReference type="EMBL" id="ALE01688.1"/>
    </source>
</evidence>